<dbReference type="InterPro" id="IPR050204">
    <property type="entry name" value="AraC_XylS_family_regulators"/>
</dbReference>
<dbReference type="GO" id="GO:0003700">
    <property type="term" value="F:DNA-binding transcription factor activity"/>
    <property type="evidence" value="ECO:0007669"/>
    <property type="project" value="InterPro"/>
</dbReference>
<dbReference type="PROSITE" id="PS01124">
    <property type="entry name" value="HTH_ARAC_FAMILY_2"/>
    <property type="match status" value="1"/>
</dbReference>
<dbReference type="RefSeq" id="WP_185128155.1">
    <property type="nucleotide sequence ID" value="NZ_JACJVO010000007.1"/>
</dbReference>
<reference evidence="5 6" key="1">
    <citation type="submission" date="2020-08" db="EMBL/GenBank/DDBJ databases">
        <title>Cohnella phylogeny.</title>
        <authorList>
            <person name="Dunlap C."/>
        </authorList>
    </citation>
    <scope>NUCLEOTIDE SEQUENCE [LARGE SCALE GENOMIC DNA]</scope>
    <source>
        <strain evidence="5 6">CBP 2801</strain>
    </source>
</reference>
<organism evidence="5 6">
    <name type="scientific">Cohnella zeiphila</name>
    <dbReference type="NCBI Taxonomy" id="2761120"/>
    <lineage>
        <taxon>Bacteria</taxon>
        <taxon>Bacillati</taxon>
        <taxon>Bacillota</taxon>
        <taxon>Bacilli</taxon>
        <taxon>Bacillales</taxon>
        <taxon>Paenibacillaceae</taxon>
        <taxon>Cohnella</taxon>
    </lineage>
</organism>
<keyword evidence="1" id="KW-0805">Transcription regulation</keyword>
<dbReference type="EMBL" id="JACJVO010000007">
    <property type="protein sequence ID" value="MBB6730493.1"/>
    <property type="molecule type" value="Genomic_DNA"/>
</dbReference>
<dbReference type="Gene3D" id="1.10.10.60">
    <property type="entry name" value="Homeodomain-like"/>
    <property type="match status" value="2"/>
</dbReference>
<name>A0A7X0VW22_9BACL</name>
<dbReference type="PRINTS" id="PR00032">
    <property type="entry name" value="HTHARAC"/>
</dbReference>
<evidence type="ECO:0000313" key="6">
    <source>
        <dbReference type="Proteomes" id="UP000564644"/>
    </source>
</evidence>
<evidence type="ECO:0000259" key="4">
    <source>
        <dbReference type="PROSITE" id="PS01124"/>
    </source>
</evidence>
<evidence type="ECO:0000256" key="2">
    <source>
        <dbReference type="ARBA" id="ARBA00023125"/>
    </source>
</evidence>
<comment type="caution">
    <text evidence="5">The sequence shown here is derived from an EMBL/GenBank/DDBJ whole genome shotgun (WGS) entry which is preliminary data.</text>
</comment>
<dbReference type="InterPro" id="IPR014710">
    <property type="entry name" value="RmlC-like_jellyroll"/>
</dbReference>
<keyword evidence="6" id="KW-1185">Reference proteome</keyword>
<dbReference type="InterPro" id="IPR011051">
    <property type="entry name" value="RmlC_Cupin_sf"/>
</dbReference>
<dbReference type="Pfam" id="PF12833">
    <property type="entry name" value="HTH_18"/>
    <property type="match status" value="1"/>
</dbReference>
<proteinExistence type="predicted"/>
<keyword evidence="3" id="KW-0804">Transcription</keyword>
<evidence type="ECO:0000256" key="1">
    <source>
        <dbReference type="ARBA" id="ARBA00023015"/>
    </source>
</evidence>
<dbReference type="PANTHER" id="PTHR46796">
    <property type="entry name" value="HTH-TYPE TRANSCRIPTIONAL ACTIVATOR RHAS-RELATED"/>
    <property type="match status" value="1"/>
</dbReference>
<dbReference type="InterPro" id="IPR013096">
    <property type="entry name" value="Cupin_2"/>
</dbReference>
<dbReference type="InterPro" id="IPR009057">
    <property type="entry name" value="Homeodomain-like_sf"/>
</dbReference>
<dbReference type="InterPro" id="IPR020449">
    <property type="entry name" value="Tscrpt_reg_AraC-type_HTH"/>
</dbReference>
<dbReference type="GO" id="GO:0043565">
    <property type="term" value="F:sequence-specific DNA binding"/>
    <property type="evidence" value="ECO:0007669"/>
    <property type="project" value="InterPro"/>
</dbReference>
<accession>A0A7X0VW22</accession>
<sequence>MDAGQLRENRRHGSPGFPVGAYIMENQTGQPLLESHWHEEAEFLLLLAGQARVRVGLAEIELGAGEAVFVPGGELHGADGIHDSSCSYAAVVFDLEWLADAGDSFSSRFLQPLGRRKIGLSPVASGGTEWGANVVLRLKKLASLYESDDPAKEMRVKGELLLLLADYWTAGQWTERQSAPPGEAMALERLKGALLYIETHFARKLTVRELAEAAGMSEGHFSRTFKTFMRKTPVEYVNQYRLRRAARLLEGSGLTVGEAASASGFDNFSYFSKTFRALFGCSPSDYRKRASFRQEEI</sequence>
<gene>
    <name evidence="5" type="ORF">H7C18_06220</name>
</gene>
<dbReference type="SMART" id="SM00342">
    <property type="entry name" value="HTH_ARAC"/>
    <property type="match status" value="1"/>
</dbReference>
<dbReference type="Proteomes" id="UP000564644">
    <property type="component" value="Unassembled WGS sequence"/>
</dbReference>
<evidence type="ECO:0000313" key="5">
    <source>
        <dbReference type="EMBL" id="MBB6730493.1"/>
    </source>
</evidence>
<dbReference type="SUPFAM" id="SSF51182">
    <property type="entry name" value="RmlC-like cupins"/>
    <property type="match status" value="1"/>
</dbReference>
<dbReference type="PROSITE" id="PS00041">
    <property type="entry name" value="HTH_ARAC_FAMILY_1"/>
    <property type="match status" value="1"/>
</dbReference>
<dbReference type="SUPFAM" id="SSF46689">
    <property type="entry name" value="Homeodomain-like"/>
    <property type="match status" value="2"/>
</dbReference>
<dbReference type="Gene3D" id="2.60.120.10">
    <property type="entry name" value="Jelly Rolls"/>
    <property type="match status" value="1"/>
</dbReference>
<dbReference type="AlphaFoldDB" id="A0A7X0VW22"/>
<dbReference type="InterPro" id="IPR018062">
    <property type="entry name" value="HTH_AraC-typ_CS"/>
</dbReference>
<feature type="domain" description="HTH araC/xylS-type" evidence="4">
    <location>
        <begin position="191"/>
        <end position="289"/>
    </location>
</feature>
<protein>
    <submittedName>
        <fullName evidence="5">AraC family transcriptional regulator</fullName>
    </submittedName>
</protein>
<keyword evidence="2" id="KW-0238">DNA-binding</keyword>
<evidence type="ECO:0000256" key="3">
    <source>
        <dbReference type="ARBA" id="ARBA00023163"/>
    </source>
</evidence>
<dbReference type="InterPro" id="IPR018060">
    <property type="entry name" value="HTH_AraC"/>
</dbReference>
<dbReference type="Pfam" id="PF07883">
    <property type="entry name" value="Cupin_2"/>
    <property type="match status" value="1"/>
</dbReference>